<dbReference type="GO" id="GO:0000287">
    <property type="term" value="F:magnesium ion binding"/>
    <property type="evidence" value="ECO:0007669"/>
    <property type="project" value="InterPro"/>
</dbReference>
<reference evidence="1" key="2">
    <citation type="submission" date="2010-05" db="EMBL/GenBank/DDBJ databases">
        <title>The Genome Sequence of Magnaporthe poae strain ATCC 64411.</title>
        <authorList>
            <consortium name="The Broad Institute Genome Sequencing Platform"/>
            <consortium name="Broad Institute Genome Sequencing Center for Infectious Disease"/>
            <person name="Ma L.-J."/>
            <person name="Dead R."/>
            <person name="Young S."/>
            <person name="Zeng Q."/>
            <person name="Koehrsen M."/>
            <person name="Alvarado L."/>
            <person name="Berlin A."/>
            <person name="Chapman S.B."/>
            <person name="Chen Z."/>
            <person name="Freedman E."/>
            <person name="Gellesch M."/>
            <person name="Goldberg J."/>
            <person name="Griggs A."/>
            <person name="Gujja S."/>
            <person name="Heilman E.R."/>
            <person name="Heiman D."/>
            <person name="Hepburn T."/>
            <person name="Howarth C."/>
            <person name="Jen D."/>
            <person name="Larson L."/>
            <person name="Mehta T."/>
            <person name="Neiman D."/>
            <person name="Pearson M."/>
            <person name="Roberts A."/>
            <person name="Saif S."/>
            <person name="Shea T."/>
            <person name="Shenoy N."/>
            <person name="Sisk P."/>
            <person name="Stolte C."/>
            <person name="Sykes S."/>
            <person name="Walk T."/>
            <person name="White J."/>
            <person name="Yandava C."/>
            <person name="Haas B."/>
            <person name="Nusbaum C."/>
            <person name="Birren B."/>
        </authorList>
    </citation>
    <scope>NUCLEOTIDE SEQUENCE</scope>
    <source>
        <strain evidence="1">ATCC 64411</strain>
    </source>
</reference>
<organism evidence="2 3">
    <name type="scientific">Magnaporthiopsis poae (strain ATCC 64411 / 73-15)</name>
    <name type="common">Kentucky bluegrass fungus</name>
    <name type="synonym">Magnaporthe poae</name>
    <dbReference type="NCBI Taxonomy" id="644358"/>
    <lineage>
        <taxon>Eukaryota</taxon>
        <taxon>Fungi</taxon>
        <taxon>Dikarya</taxon>
        <taxon>Ascomycota</taxon>
        <taxon>Pezizomycotina</taxon>
        <taxon>Sordariomycetes</taxon>
        <taxon>Sordariomycetidae</taxon>
        <taxon>Magnaporthales</taxon>
        <taxon>Magnaporthaceae</taxon>
        <taxon>Magnaporthiopsis</taxon>
    </lineage>
</organism>
<dbReference type="STRING" id="644358.A0A0C4EDI3"/>
<accession>A0A0C4EDI3</accession>
<gene>
    <name evidence="1" type="ORF">MAPG_10783</name>
</gene>
<dbReference type="InterPro" id="IPR016055">
    <property type="entry name" value="A-D-PHexomutase_a/b/a-I/II/III"/>
</dbReference>
<dbReference type="EnsemblFungi" id="MAPG_10783T0">
    <property type="protein sequence ID" value="MAPG_10783T0"/>
    <property type="gene ID" value="MAPG_10783"/>
</dbReference>
<evidence type="ECO:0000313" key="2">
    <source>
        <dbReference type="EnsemblFungi" id="MAPG_10783T0"/>
    </source>
</evidence>
<reference evidence="2" key="5">
    <citation type="submission" date="2015-06" db="UniProtKB">
        <authorList>
            <consortium name="EnsemblFungi"/>
        </authorList>
    </citation>
    <scope>IDENTIFICATION</scope>
    <source>
        <strain evidence="2">ATCC 64411</strain>
    </source>
</reference>
<protein>
    <recommendedName>
        <fullName evidence="4">Alpha-D-phosphohexomutase alpha/beta/alpha domain-containing protein</fullName>
    </recommendedName>
</protein>
<reference evidence="2" key="4">
    <citation type="journal article" date="2015" name="G3 (Bethesda)">
        <title>Genome sequences of three phytopathogenic species of the Magnaporthaceae family of fungi.</title>
        <authorList>
            <person name="Okagaki L.H."/>
            <person name="Nunes C.C."/>
            <person name="Sailsbery J."/>
            <person name="Clay B."/>
            <person name="Brown D."/>
            <person name="John T."/>
            <person name="Oh Y."/>
            <person name="Young N."/>
            <person name="Fitzgerald M."/>
            <person name="Haas B.J."/>
            <person name="Zeng Q."/>
            <person name="Young S."/>
            <person name="Adiconis X."/>
            <person name="Fan L."/>
            <person name="Levin J.Z."/>
            <person name="Mitchell T.K."/>
            <person name="Okubara P.A."/>
            <person name="Farman M.L."/>
            <person name="Kohn L.M."/>
            <person name="Birren B."/>
            <person name="Ma L.-J."/>
            <person name="Dean R.A."/>
        </authorList>
    </citation>
    <scope>NUCLEOTIDE SEQUENCE</scope>
    <source>
        <strain evidence="2">ATCC 64411 / 73-15</strain>
    </source>
</reference>
<dbReference type="PANTHER" id="PTHR45955">
    <property type="entry name" value="PHOSPHOACETYLGLUCOSAMINE MUTASE"/>
    <property type="match status" value="1"/>
</dbReference>
<dbReference type="SUPFAM" id="SSF53738">
    <property type="entry name" value="Phosphoglucomutase, first 3 domains"/>
    <property type="match status" value="1"/>
</dbReference>
<evidence type="ECO:0000313" key="1">
    <source>
        <dbReference type="EMBL" id="KLU91834.1"/>
    </source>
</evidence>
<proteinExistence type="predicted"/>
<dbReference type="PANTHER" id="PTHR45955:SF1">
    <property type="entry name" value="PHOSPHOACETYLGLUCOSAMINE MUTASE"/>
    <property type="match status" value="1"/>
</dbReference>
<dbReference type="GO" id="GO:0006048">
    <property type="term" value="P:UDP-N-acetylglucosamine biosynthetic process"/>
    <property type="evidence" value="ECO:0007669"/>
    <property type="project" value="TreeGrafter"/>
</dbReference>
<keyword evidence="3" id="KW-1185">Reference proteome</keyword>
<sequence>MLALKLLEKADLFEGISFRVGLLAALRSRKLGSQAIGVIITASHNPAADNSVPMGEILEQDLKACATAFVNCPTDKNLADTYAKLATKLNIDLSWLGQSCPPNISHNLAILRLASDEGSKGRLAPSN</sequence>
<dbReference type="AlphaFoldDB" id="A0A0C4EDI3"/>
<dbReference type="eggNOG" id="KOG2537">
    <property type="taxonomic scope" value="Eukaryota"/>
</dbReference>
<dbReference type="VEuPathDB" id="FungiDB:MAPG_10783"/>
<evidence type="ECO:0000313" key="3">
    <source>
        <dbReference type="Proteomes" id="UP000011715"/>
    </source>
</evidence>
<dbReference type="GO" id="GO:0004610">
    <property type="term" value="F:phosphoacetylglucosamine mutase activity"/>
    <property type="evidence" value="ECO:0007669"/>
    <property type="project" value="TreeGrafter"/>
</dbReference>
<evidence type="ECO:0008006" key="4">
    <source>
        <dbReference type="Google" id="ProtNLM"/>
    </source>
</evidence>
<dbReference type="EMBL" id="ADBL01002664">
    <property type="status" value="NOT_ANNOTATED_CDS"/>
    <property type="molecule type" value="Genomic_DNA"/>
</dbReference>
<reference evidence="1" key="3">
    <citation type="submission" date="2011-03" db="EMBL/GenBank/DDBJ databases">
        <title>Annotation of Magnaporthe poae ATCC 64411.</title>
        <authorList>
            <person name="Ma L.-J."/>
            <person name="Dead R."/>
            <person name="Young S.K."/>
            <person name="Zeng Q."/>
            <person name="Gargeya S."/>
            <person name="Fitzgerald M."/>
            <person name="Haas B."/>
            <person name="Abouelleil A."/>
            <person name="Alvarado L."/>
            <person name="Arachchi H.M."/>
            <person name="Berlin A."/>
            <person name="Brown A."/>
            <person name="Chapman S.B."/>
            <person name="Chen Z."/>
            <person name="Dunbar C."/>
            <person name="Freedman E."/>
            <person name="Gearin G."/>
            <person name="Gellesch M."/>
            <person name="Goldberg J."/>
            <person name="Griggs A."/>
            <person name="Gujja S."/>
            <person name="Heiman D."/>
            <person name="Howarth C."/>
            <person name="Larson L."/>
            <person name="Lui A."/>
            <person name="MacDonald P.J.P."/>
            <person name="Mehta T."/>
            <person name="Montmayeur A."/>
            <person name="Murphy C."/>
            <person name="Neiman D."/>
            <person name="Pearson M."/>
            <person name="Priest M."/>
            <person name="Roberts A."/>
            <person name="Saif S."/>
            <person name="Shea T."/>
            <person name="Shenoy N."/>
            <person name="Sisk P."/>
            <person name="Stolte C."/>
            <person name="Sykes S."/>
            <person name="Yandava C."/>
            <person name="Wortman J."/>
            <person name="Nusbaum C."/>
            <person name="Birren B."/>
        </authorList>
    </citation>
    <scope>NUCLEOTIDE SEQUENCE</scope>
    <source>
        <strain evidence="1">ATCC 64411</strain>
    </source>
</reference>
<dbReference type="OrthoDB" id="1928at2759"/>
<name>A0A0C4EDI3_MAGP6</name>
<dbReference type="GO" id="GO:0005975">
    <property type="term" value="P:carbohydrate metabolic process"/>
    <property type="evidence" value="ECO:0007669"/>
    <property type="project" value="InterPro"/>
</dbReference>
<dbReference type="Gene3D" id="3.40.120.10">
    <property type="entry name" value="Alpha-D-Glucose-1,6-Bisphosphate, subunit A, domain 3"/>
    <property type="match status" value="1"/>
</dbReference>
<dbReference type="PROSITE" id="PS00710">
    <property type="entry name" value="PGM_PMM"/>
    <property type="match status" value="1"/>
</dbReference>
<dbReference type="InterPro" id="IPR016066">
    <property type="entry name" value="A-D-PHexomutase_CS"/>
</dbReference>
<dbReference type="Proteomes" id="UP000011715">
    <property type="component" value="Unassembled WGS sequence"/>
</dbReference>
<reference evidence="3" key="1">
    <citation type="submission" date="2010-05" db="EMBL/GenBank/DDBJ databases">
        <title>The genome sequence of Magnaporthe poae strain ATCC 64411.</title>
        <authorList>
            <person name="Ma L.-J."/>
            <person name="Dead R."/>
            <person name="Young S."/>
            <person name="Zeng Q."/>
            <person name="Koehrsen M."/>
            <person name="Alvarado L."/>
            <person name="Berlin A."/>
            <person name="Chapman S.B."/>
            <person name="Chen Z."/>
            <person name="Freedman E."/>
            <person name="Gellesch M."/>
            <person name="Goldberg J."/>
            <person name="Griggs A."/>
            <person name="Gujja S."/>
            <person name="Heilman E.R."/>
            <person name="Heiman D."/>
            <person name="Hepburn T."/>
            <person name="Howarth C."/>
            <person name="Jen D."/>
            <person name="Larson L."/>
            <person name="Mehta T."/>
            <person name="Neiman D."/>
            <person name="Pearson M."/>
            <person name="Roberts A."/>
            <person name="Saif S."/>
            <person name="Shea T."/>
            <person name="Shenoy N."/>
            <person name="Sisk P."/>
            <person name="Stolte C."/>
            <person name="Sykes S."/>
            <person name="Walk T."/>
            <person name="White J."/>
            <person name="Yandava C."/>
            <person name="Haas B."/>
            <person name="Nusbaum C."/>
            <person name="Birren B."/>
        </authorList>
    </citation>
    <scope>NUCLEOTIDE SEQUENCE [LARGE SCALE GENOMIC DNA]</scope>
    <source>
        <strain evidence="3">ATCC 64411 / 73-15</strain>
    </source>
</reference>
<dbReference type="EMBL" id="GL876978">
    <property type="protein sequence ID" value="KLU91834.1"/>
    <property type="molecule type" value="Genomic_DNA"/>
</dbReference>